<protein>
    <recommendedName>
        <fullName evidence="2">HAUS augmin-like complex subunit 6 N-terminal domain-containing protein</fullName>
    </recommendedName>
</protein>
<feature type="region of interest" description="Disordered" evidence="1">
    <location>
        <begin position="386"/>
        <end position="561"/>
    </location>
</feature>
<name>A0A1S9RKK0_PENBI</name>
<evidence type="ECO:0000313" key="4">
    <source>
        <dbReference type="Proteomes" id="UP000190744"/>
    </source>
</evidence>
<organism evidence="3 4">
    <name type="scientific">Penicillium brasilianum</name>
    <dbReference type="NCBI Taxonomy" id="104259"/>
    <lineage>
        <taxon>Eukaryota</taxon>
        <taxon>Fungi</taxon>
        <taxon>Dikarya</taxon>
        <taxon>Ascomycota</taxon>
        <taxon>Pezizomycotina</taxon>
        <taxon>Eurotiomycetes</taxon>
        <taxon>Eurotiomycetidae</taxon>
        <taxon>Eurotiales</taxon>
        <taxon>Aspergillaceae</taxon>
        <taxon>Penicillium</taxon>
    </lineage>
</organism>
<feature type="region of interest" description="Disordered" evidence="1">
    <location>
        <begin position="573"/>
        <end position="598"/>
    </location>
</feature>
<proteinExistence type="predicted"/>
<dbReference type="GO" id="GO:1990498">
    <property type="term" value="C:mitotic spindle microtubule"/>
    <property type="evidence" value="ECO:0007669"/>
    <property type="project" value="TreeGrafter"/>
</dbReference>
<accession>A0A1S9RKK0</accession>
<feature type="compositionally biased region" description="Polar residues" evidence="1">
    <location>
        <begin position="392"/>
        <end position="434"/>
    </location>
</feature>
<dbReference type="EMBL" id="LJBN01000158">
    <property type="protein sequence ID" value="OOQ86023.1"/>
    <property type="molecule type" value="Genomic_DNA"/>
</dbReference>
<feature type="domain" description="HAUS augmin-like complex subunit 6 N-terminal" evidence="2">
    <location>
        <begin position="23"/>
        <end position="235"/>
    </location>
</feature>
<reference evidence="4" key="1">
    <citation type="submission" date="2015-09" db="EMBL/GenBank/DDBJ databases">
        <authorList>
            <person name="Fill T.P."/>
            <person name="Baretta J.F."/>
            <person name="de Almeida L.G."/>
            <person name="Rocha M."/>
            <person name="de Souza D.H."/>
            <person name="Malavazi I."/>
            <person name="Cerdeira L.T."/>
            <person name="Hong H."/>
            <person name="Samborskyy M."/>
            <person name="de Vasconcelos A.T."/>
            <person name="Leadlay P."/>
            <person name="Rodrigues-Filho E."/>
        </authorList>
    </citation>
    <scope>NUCLEOTIDE SEQUENCE [LARGE SCALE GENOMIC DNA]</scope>
    <source>
        <strain evidence="4">LaBioMMi 136</strain>
    </source>
</reference>
<dbReference type="Proteomes" id="UP000190744">
    <property type="component" value="Unassembled WGS sequence"/>
</dbReference>
<evidence type="ECO:0000259" key="2">
    <source>
        <dbReference type="Pfam" id="PF14661"/>
    </source>
</evidence>
<evidence type="ECO:0000313" key="3">
    <source>
        <dbReference type="EMBL" id="OOQ86023.1"/>
    </source>
</evidence>
<dbReference type="InterPro" id="IPR026797">
    <property type="entry name" value="HAUS_6"/>
</dbReference>
<sequence length="622" mass="70010">MAASRPARPKALDWSGPSHLAIFIRNLKLLQLDQRDDWPGINLRALSPSSQNQRQRTRLVEWSLYYLFTVWDPEVAHNKLRPFFPPLEPLQSVNLRAAIFRALSELKKNGDLGRETILRKTMLDDCKGEKFDELLSVFSTAVLRKLVTATASEMIWNPAMTLSTVSAISPTDYQNLIPLILAHQVSLNAKGARRSRVQETYEQFSRLLDDKQDELTDRANNVAAQNLDQPQTDSNGLAHELQTNWLGSEEWATAILNGGAQCSTDAFLELPFSKAWKKATDSTVDGLSSGVKSDLVGDLEARVLRLRGRLRRWHEFNDSLRKERDGGEGATNSALQEPRLVFRNHQSLTVASISKTVRESADCGRTLNEADRSLMSSVKEAITRVNGKSRIEQAQPSVGFSETVSPPASAMNHPQPTRISTSEDTQRSMPSIRNSPEMLIEPKAEPAYSSPRTVHLPPDHHSESDDFEDQDQEQGQEQDQEPDKEREQERAQEPPEPSTSSYTLVERTRKSMSLIPPLQAHEFQPKRRGPRPSFPVNQFETPRKSSRPKITRSSTPKDKLFEEDADYASVFKSRPRVAHSPISSPAVHVSPSVDEDDGFELEYDEADLRDMDSPLVTSRFRG</sequence>
<evidence type="ECO:0000256" key="1">
    <source>
        <dbReference type="SAM" id="MobiDB-lite"/>
    </source>
</evidence>
<dbReference type="AlphaFoldDB" id="A0A1S9RKK0"/>
<dbReference type="PANTHER" id="PTHR16151:SF2">
    <property type="entry name" value="HAUS AUGMIN-LIKE COMPLEX SUBUNIT 6"/>
    <property type="match status" value="1"/>
</dbReference>
<dbReference type="GO" id="GO:0051225">
    <property type="term" value="P:spindle assembly"/>
    <property type="evidence" value="ECO:0007669"/>
    <property type="project" value="InterPro"/>
</dbReference>
<dbReference type="GO" id="GO:0070652">
    <property type="term" value="C:HAUS complex"/>
    <property type="evidence" value="ECO:0007669"/>
    <property type="project" value="InterPro"/>
</dbReference>
<dbReference type="GO" id="GO:0008017">
    <property type="term" value="F:microtubule binding"/>
    <property type="evidence" value="ECO:0007669"/>
    <property type="project" value="TreeGrafter"/>
</dbReference>
<dbReference type="Pfam" id="PF14661">
    <property type="entry name" value="HAUS6_N"/>
    <property type="match status" value="1"/>
</dbReference>
<feature type="compositionally biased region" description="Basic and acidic residues" evidence="1">
    <location>
        <begin position="481"/>
        <end position="493"/>
    </location>
</feature>
<dbReference type="InterPro" id="IPR028163">
    <property type="entry name" value="HAUS_6_N"/>
</dbReference>
<feature type="compositionally biased region" description="Acidic residues" evidence="1">
    <location>
        <begin position="465"/>
        <end position="480"/>
    </location>
</feature>
<dbReference type="PANTHER" id="PTHR16151">
    <property type="entry name" value="HAUS AUGMIN-LIKE COMPLEX SUBUNIT 6"/>
    <property type="match status" value="1"/>
</dbReference>
<comment type="caution">
    <text evidence="3">The sequence shown here is derived from an EMBL/GenBank/DDBJ whole genome shotgun (WGS) entry which is preliminary data.</text>
</comment>
<gene>
    <name evidence="3" type="ORF">PEBR_23565</name>
</gene>